<keyword evidence="3" id="KW-1185">Reference proteome</keyword>
<sequence>MDFGDTSALGVAVVGVAGTLLSALLTQRAADRSGRRRQERVEEVSDRRRREQELRSCYVALNMAARQYLAALTDQLHALVREEDLQETWLRLTGARDQYREAYAEAQLRVPESVLDLAGRFSHDLGALYGMVRRLDGGPTRTGDSAVAVRENIDALWAALRRMRGEMRDQLGASRADFGR</sequence>
<dbReference type="Proteomes" id="UP001422759">
    <property type="component" value="Unassembled WGS sequence"/>
</dbReference>
<evidence type="ECO:0000313" key="2">
    <source>
        <dbReference type="EMBL" id="GAA2136562.1"/>
    </source>
</evidence>
<organism evidence="2 3">
    <name type="scientific">Kitasatospora kazusensis</name>
    <dbReference type="NCBI Taxonomy" id="407974"/>
    <lineage>
        <taxon>Bacteria</taxon>
        <taxon>Bacillati</taxon>
        <taxon>Actinomycetota</taxon>
        <taxon>Actinomycetes</taxon>
        <taxon>Kitasatosporales</taxon>
        <taxon>Streptomycetaceae</taxon>
        <taxon>Kitasatospora</taxon>
    </lineage>
</organism>
<accession>A0ABN2Z4C8</accession>
<evidence type="ECO:0000313" key="3">
    <source>
        <dbReference type="Proteomes" id="UP001422759"/>
    </source>
</evidence>
<proteinExistence type="predicted"/>
<keyword evidence="1" id="KW-0472">Membrane</keyword>
<keyword evidence="1" id="KW-0812">Transmembrane</keyword>
<reference evidence="2 3" key="1">
    <citation type="journal article" date="2019" name="Int. J. Syst. Evol. Microbiol.">
        <title>The Global Catalogue of Microorganisms (GCM) 10K type strain sequencing project: providing services to taxonomists for standard genome sequencing and annotation.</title>
        <authorList>
            <consortium name="The Broad Institute Genomics Platform"/>
            <consortium name="The Broad Institute Genome Sequencing Center for Infectious Disease"/>
            <person name="Wu L."/>
            <person name="Ma J."/>
        </authorList>
    </citation>
    <scope>NUCLEOTIDE SEQUENCE [LARGE SCALE GENOMIC DNA]</scope>
    <source>
        <strain evidence="2 3">JCM 14560</strain>
    </source>
</reference>
<evidence type="ECO:0000256" key="1">
    <source>
        <dbReference type="SAM" id="Phobius"/>
    </source>
</evidence>
<dbReference type="EMBL" id="BAAANT010000006">
    <property type="protein sequence ID" value="GAA2136562.1"/>
    <property type="molecule type" value="Genomic_DNA"/>
</dbReference>
<gene>
    <name evidence="2" type="ORF">GCM10009760_16190</name>
</gene>
<feature type="transmembrane region" description="Helical" evidence="1">
    <location>
        <begin position="6"/>
        <end position="26"/>
    </location>
</feature>
<dbReference type="RefSeq" id="WP_344462300.1">
    <property type="nucleotide sequence ID" value="NZ_BAAANT010000006.1"/>
</dbReference>
<keyword evidence="1" id="KW-1133">Transmembrane helix</keyword>
<protein>
    <recommendedName>
        <fullName evidence="4">Secreted protein</fullName>
    </recommendedName>
</protein>
<evidence type="ECO:0008006" key="4">
    <source>
        <dbReference type="Google" id="ProtNLM"/>
    </source>
</evidence>
<name>A0ABN2Z4C8_9ACTN</name>
<comment type="caution">
    <text evidence="2">The sequence shown here is derived from an EMBL/GenBank/DDBJ whole genome shotgun (WGS) entry which is preliminary data.</text>
</comment>